<dbReference type="Pfam" id="PF01926">
    <property type="entry name" value="MMR_HSR1"/>
    <property type="match status" value="1"/>
</dbReference>
<dbReference type="SUPFAM" id="SSF54814">
    <property type="entry name" value="Prokaryotic type KH domain (KH-domain type II)"/>
    <property type="match status" value="1"/>
</dbReference>
<dbReference type="SUPFAM" id="SSF52540">
    <property type="entry name" value="P-loop containing nucleoside triphosphate hydrolases"/>
    <property type="match status" value="1"/>
</dbReference>
<evidence type="ECO:0000256" key="5">
    <source>
        <dbReference type="ARBA" id="ARBA00023134"/>
    </source>
</evidence>
<evidence type="ECO:0000256" key="1">
    <source>
        <dbReference type="ARBA" id="ARBA00007921"/>
    </source>
</evidence>
<feature type="region of interest" description="G3" evidence="7">
    <location>
        <begin position="62"/>
        <end position="65"/>
    </location>
</feature>
<feature type="region of interest" description="G5" evidence="7">
    <location>
        <begin position="157"/>
        <end position="159"/>
    </location>
</feature>
<dbReference type="InterPro" id="IPR004044">
    <property type="entry name" value="KH_dom_type_2"/>
</dbReference>
<feature type="binding site" evidence="6">
    <location>
        <begin position="62"/>
        <end position="66"/>
    </location>
    <ligand>
        <name>GTP</name>
        <dbReference type="ChEBI" id="CHEBI:37565"/>
    </ligand>
</feature>
<feature type="domain" description="KH type-2" evidence="9">
    <location>
        <begin position="209"/>
        <end position="287"/>
    </location>
</feature>
<gene>
    <name evidence="6 11" type="primary">era</name>
    <name evidence="11" type="ORF">H9897_02785</name>
</gene>
<feature type="binding site" evidence="6">
    <location>
        <begin position="15"/>
        <end position="22"/>
    </location>
    <ligand>
        <name>GTP</name>
        <dbReference type="ChEBI" id="CHEBI:37565"/>
    </ligand>
</feature>
<keyword evidence="6" id="KW-0963">Cytoplasm</keyword>
<dbReference type="CDD" id="cd22534">
    <property type="entry name" value="KH-II_Era"/>
    <property type="match status" value="1"/>
</dbReference>
<dbReference type="Proteomes" id="UP000824247">
    <property type="component" value="Unassembled WGS sequence"/>
</dbReference>
<comment type="similarity">
    <text evidence="1 6 7 8">Belongs to the TRAFAC class TrmE-Era-EngA-EngB-Septin-like GTPase superfamily. Era GTPase family.</text>
</comment>
<evidence type="ECO:0000256" key="4">
    <source>
        <dbReference type="ARBA" id="ARBA00022884"/>
    </source>
</evidence>
<name>A0A9E2KVP1_9BACT</name>
<keyword evidence="3 6" id="KW-0547">Nucleotide-binding</keyword>
<accession>A0A9E2KVP1</accession>
<proteinExistence type="inferred from homology"/>
<dbReference type="Pfam" id="PF07650">
    <property type="entry name" value="KH_2"/>
    <property type="match status" value="1"/>
</dbReference>
<feature type="domain" description="Era-type G" evidence="10">
    <location>
        <begin position="7"/>
        <end position="178"/>
    </location>
</feature>
<evidence type="ECO:0000259" key="9">
    <source>
        <dbReference type="PROSITE" id="PS50823"/>
    </source>
</evidence>
<dbReference type="InterPro" id="IPR030388">
    <property type="entry name" value="G_ERA_dom"/>
</dbReference>
<evidence type="ECO:0000313" key="11">
    <source>
        <dbReference type="EMBL" id="MBU3831056.1"/>
    </source>
</evidence>
<comment type="subcellular location">
    <subcellularLocation>
        <location evidence="6">Cytoplasm</location>
    </subcellularLocation>
    <subcellularLocation>
        <location evidence="6">Cell membrane</location>
        <topology evidence="6">Peripheral membrane protein</topology>
    </subcellularLocation>
</comment>
<evidence type="ECO:0000256" key="7">
    <source>
        <dbReference type="PROSITE-ProRule" id="PRU01050"/>
    </source>
</evidence>
<feature type="region of interest" description="G2" evidence="7">
    <location>
        <begin position="41"/>
        <end position="45"/>
    </location>
</feature>
<evidence type="ECO:0000256" key="2">
    <source>
        <dbReference type="ARBA" id="ARBA00020484"/>
    </source>
</evidence>
<feature type="region of interest" description="G1" evidence="7">
    <location>
        <begin position="15"/>
        <end position="22"/>
    </location>
</feature>
<dbReference type="InterPro" id="IPR005662">
    <property type="entry name" value="GTPase_Era-like"/>
</dbReference>
<protein>
    <recommendedName>
        <fullName evidence="2 6">GTPase Era</fullName>
    </recommendedName>
</protein>
<keyword evidence="5 6" id="KW-0342">GTP-binding</keyword>
<dbReference type="InterPro" id="IPR009019">
    <property type="entry name" value="KH_sf_prok-type"/>
</dbReference>
<evidence type="ECO:0000256" key="8">
    <source>
        <dbReference type="RuleBase" id="RU003761"/>
    </source>
</evidence>
<keyword evidence="6" id="KW-0690">Ribosome biogenesis</keyword>
<comment type="subunit">
    <text evidence="6">Monomer.</text>
</comment>
<dbReference type="NCBIfam" id="NF000908">
    <property type="entry name" value="PRK00089.1"/>
    <property type="match status" value="1"/>
</dbReference>
<comment type="function">
    <text evidence="6">An essential GTPase that binds both GDP and GTP, with rapid nucleotide exchange. Plays a role in 16S rRNA processing and 30S ribosomal subunit biogenesis and possibly also in cell cycle regulation and energy metabolism.</text>
</comment>
<reference evidence="11" key="1">
    <citation type="journal article" date="2021" name="PeerJ">
        <title>Extensive microbial diversity within the chicken gut microbiome revealed by metagenomics and culture.</title>
        <authorList>
            <person name="Gilroy R."/>
            <person name="Ravi A."/>
            <person name="Getino M."/>
            <person name="Pursley I."/>
            <person name="Horton D.L."/>
            <person name="Alikhan N.F."/>
            <person name="Baker D."/>
            <person name="Gharbi K."/>
            <person name="Hall N."/>
            <person name="Watson M."/>
            <person name="Adriaenssens E.M."/>
            <person name="Foster-Nyarko E."/>
            <person name="Jarju S."/>
            <person name="Secka A."/>
            <person name="Antonio M."/>
            <person name="Oren A."/>
            <person name="Chaudhuri R.R."/>
            <person name="La Ragione R."/>
            <person name="Hildebrand F."/>
            <person name="Pallen M.J."/>
        </authorList>
    </citation>
    <scope>NUCLEOTIDE SEQUENCE</scope>
    <source>
        <strain evidence="11">A5-1222</strain>
    </source>
</reference>
<evidence type="ECO:0000256" key="3">
    <source>
        <dbReference type="ARBA" id="ARBA00022741"/>
    </source>
</evidence>
<feature type="binding site" evidence="6">
    <location>
        <begin position="125"/>
        <end position="128"/>
    </location>
    <ligand>
        <name>GTP</name>
        <dbReference type="ChEBI" id="CHEBI:37565"/>
    </ligand>
</feature>
<dbReference type="GO" id="GO:0070181">
    <property type="term" value="F:small ribosomal subunit rRNA binding"/>
    <property type="evidence" value="ECO:0007669"/>
    <property type="project" value="UniProtKB-UniRule"/>
</dbReference>
<dbReference type="GO" id="GO:0000028">
    <property type="term" value="P:ribosomal small subunit assembly"/>
    <property type="evidence" value="ECO:0007669"/>
    <property type="project" value="TreeGrafter"/>
</dbReference>
<dbReference type="GO" id="GO:0005886">
    <property type="term" value="C:plasma membrane"/>
    <property type="evidence" value="ECO:0007669"/>
    <property type="project" value="UniProtKB-SubCell"/>
</dbReference>
<dbReference type="CDD" id="cd04163">
    <property type="entry name" value="Era"/>
    <property type="match status" value="1"/>
</dbReference>
<comment type="caution">
    <text evidence="11">The sequence shown here is derived from an EMBL/GenBank/DDBJ whole genome shotgun (WGS) entry which is preliminary data.</text>
</comment>
<feature type="region of interest" description="G4" evidence="7">
    <location>
        <begin position="125"/>
        <end position="128"/>
    </location>
</feature>
<dbReference type="HAMAP" id="MF_00367">
    <property type="entry name" value="GTPase_Era"/>
    <property type="match status" value="1"/>
</dbReference>
<dbReference type="InterPro" id="IPR027417">
    <property type="entry name" value="P-loop_NTPase"/>
</dbReference>
<dbReference type="GO" id="GO:0003924">
    <property type="term" value="F:GTPase activity"/>
    <property type="evidence" value="ECO:0007669"/>
    <property type="project" value="UniProtKB-UniRule"/>
</dbReference>
<dbReference type="GO" id="GO:0005525">
    <property type="term" value="F:GTP binding"/>
    <property type="evidence" value="ECO:0007669"/>
    <property type="project" value="UniProtKB-UniRule"/>
</dbReference>
<evidence type="ECO:0000259" key="10">
    <source>
        <dbReference type="PROSITE" id="PS51713"/>
    </source>
</evidence>
<dbReference type="PANTHER" id="PTHR42698">
    <property type="entry name" value="GTPASE ERA"/>
    <property type="match status" value="1"/>
</dbReference>
<keyword evidence="6" id="KW-1003">Cell membrane</keyword>
<dbReference type="AlphaFoldDB" id="A0A9E2KVP1"/>
<dbReference type="PANTHER" id="PTHR42698:SF1">
    <property type="entry name" value="GTPASE ERA, MITOCHONDRIAL"/>
    <property type="match status" value="1"/>
</dbReference>
<dbReference type="GO" id="GO:0005829">
    <property type="term" value="C:cytosol"/>
    <property type="evidence" value="ECO:0007669"/>
    <property type="project" value="TreeGrafter"/>
</dbReference>
<evidence type="ECO:0000256" key="6">
    <source>
        <dbReference type="HAMAP-Rule" id="MF_00367"/>
    </source>
</evidence>
<dbReference type="NCBIfam" id="TIGR00436">
    <property type="entry name" value="era"/>
    <property type="match status" value="1"/>
</dbReference>
<evidence type="ECO:0000313" key="12">
    <source>
        <dbReference type="Proteomes" id="UP000824247"/>
    </source>
</evidence>
<sequence>MAETKKYQGYIGLIGKPNVGKSSLINAILDKKVVIVNNKPQTTRSNIKVIFENEEFEILFIDTPGHHTPQNELDKHLNNLYETILKKVDLLYLLIDGTRGVDKEDIDILEYLKEYKKDNVILVITKLDLIIDWKEKEAEIVNVVKKYIPSIKSVIGVSSYKKENIDKLLSISKNYLFYGPINNFNLKSTWDNDYFLIKEIIREKCLSLLDHEIPYGIAVDIDLLNYDNNKNLFTISATLILEKESQKSIVIGKNGSMIKQIGIESRKDLMNIYDSKIMLKLFVKVEKNWRNDPYKLKQYGYGEN</sequence>
<dbReference type="EMBL" id="JAHLFM010000043">
    <property type="protein sequence ID" value="MBU3831056.1"/>
    <property type="molecule type" value="Genomic_DNA"/>
</dbReference>
<dbReference type="PROSITE" id="PS51713">
    <property type="entry name" value="G_ERA"/>
    <property type="match status" value="1"/>
</dbReference>
<keyword evidence="6" id="KW-0699">rRNA-binding</keyword>
<dbReference type="InterPro" id="IPR005225">
    <property type="entry name" value="Small_GTP-bd"/>
</dbReference>
<organism evidence="11 12">
    <name type="scientific">Candidatus Ureaplasma intestinipullorum</name>
    <dbReference type="NCBI Taxonomy" id="2838770"/>
    <lineage>
        <taxon>Bacteria</taxon>
        <taxon>Bacillati</taxon>
        <taxon>Mycoplasmatota</taxon>
        <taxon>Mycoplasmoidales</taxon>
        <taxon>Mycoplasmoidaceae</taxon>
        <taxon>Ureaplasma</taxon>
    </lineage>
</organism>
<dbReference type="NCBIfam" id="TIGR00231">
    <property type="entry name" value="small_GTP"/>
    <property type="match status" value="1"/>
</dbReference>
<dbReference type="PRINTS" id="PR00326">
    <property type="entry name" value="GTP1OBG"/>
</dbReference>
<keyword evidence="6" id="KW-0472">Membrane</keyword>
<dbReference type="GO" id="GO:0043024">
    <property type="term" value="F:ribosomal small subunit binding"/>
    <property type="evidence" value="ECO:0007669"/>
    <property type="project" value="TreeGrafter"/>
</dbReference>
<dbReference type="Gene3D" id="3.40.50.300">
    <property type="entry name" value="P-loop containing nucleotide triphosphate hydrolases"/>
    <property type="match status" value="1"/>
</dbReference>
<dbReference type="InterPro" id="IPR006073">
    <property type="entry name" value="GTP-bd"/>
</dbReference>
<dbReference type="InterPro" id="IPR015946">
    <property type="entry name" value="KH_dom-like_a/b"/>
</dbReference>
<dbReference type="Gene3D" id="3.30.300.20">
    <property type="match status" value="1"/>
</dbReference>
<dbReference type="PROSITE" id="PS50823">
    <property type="entry name" value="KH_TYPE_2"/>
    <property type="match status" value="1"/>
</dbReference>
<keyword evidence="4 6" id="KW-0694">RNA-binding</keyword>
<reference evidence="11" key="2">
    <citation type="submission" date="2021-04" db="EMBL/GenBank/DDBJ databases">
        <authorList>
            <person name="Gilroy R."/>
        </authorList>
    </citation>
    <scope>NUCLEOTIDE SEQUENCE</scope>
    <source>
        <strain evidence="11">A5-1222</strain>
    </source>
</reference>